<evidence type="ECO:0000313" key="1">
    <source>
        <dbReference type="EMBL" id="MFD1000075.1"/>
    </source>
</evidence>
<evidence type="ECO:0000313" key="2">
    <source>
        <dbReference type="Proteomes" id="UP001597112"/>
    </source>
</evidence>
<sequence>MEHYRLEKDISIMCVTARSFPDGILEAFRTLESKHPSIGKRTFFGISYMDTDGKIVYKAAAEEEYTGEAKKYNCETFIITKGDYFAETIHKFMQDSNLIEDSFNRLLTTPWLDKTFPCVEWYINDKEVRCMVRIRVPENQAINTIVNNS</sequence>
<dbReference type="RefSeq" id="WP_377579369.1">
    <property type="nucleotide sequence ID" value="NZ_JBHTKA010000003.1"/>
</dbReference>
<accession>A0ABW3K1G7</accession>
<name>A0ABW3K1G7_9BACT</name>
<protein>
    <submittedName>
        <fullName evidence="1">Transcriptional regulator</fullName>
    </submittedName>
</protein>
<dbReference type="Proteomes" id="UP001597112">
    <property type="component" value="Unassembled WGS sequence"/>
</dbReference>
<comment type="caution">
    <text evidence="1">The sequence shown here is derived from an EMBL/GenBank/DDBJ whole genome shotgun (WGS) entry which is preliminary data.</text>
</comment>
<keyword evidence="2" id="KW-1185">Reference proteome</keyword>
<organism evidence="1 2">
    <name type="scientific">Ohtaekwangia kribbensis</name>
    <dbReference type="NCBI Taxonomy" id="688913"/>
    <lineage>
        <taxon>Bacteria</taxon>
        <taxon>Pseudomonadati</taxon>
        <taxon>Bacteroidota</taxon>
        <taxon>Cytophagia</taxon>
        <taxon>Cytophagales</taxon>
        <taxon>Fulvivirgaceae</taxon>
        <taxon>Ohtaekwangia</taxon>
    </lineage>
</organism>
<proteinExistence type="predicted"/>
<reference evidence="2" key="1">
    <citation type="journal article" date="2019" name="Int. J. Syst. Evol. Microbiol.">
        <title>The Global Catalogue of Microorganisms (GCM) 10K type strain sequencing project: providing services to taxonomists for standard genome sequencing and annotation.</title>
        <authorList>
            <consortium name="The Broad Institute Genomics Platform"/>
            <consortium name="The Broad Institute Genome Sequencing Center for Infectious Disease"/>
            <person name="Wu L."/>
            <person name="Ma J."/>
        </authorList>
    </citation>
    <scope>NUCLEOTIDE SEQUENCE [LARGE SCALE GENOMIC DNA]</scope>
    <source>
        <strain evidence="2">CCUG 58938</strain>
    </source>
</reference>
<dbReference type="EMBL" id="JBHTKA010000003">
    <property type="protein sequence ID" value="MFD1000075.1"/>
    <property type="molecule type" value="Genomic_DNA"/>
</dbReference>
<gene>
    <name evidence="1" type="ORF">ACFQ21_12200</name>
</gene>